<protein>
    <submittedName>
        <fullName evidence="2">Uncharacterized protein</fullName>
    </submittedName>
</protein>
<feature type="region of interest" description="Disordered" evidence="1">
    <location>
        <begin position="1"/>
        <end position="55"/>
    </location>
</feature>
<sequence>MNGTHSYGTKSAEESFNHESQRSQINMQKKGSMRGSTLPEEPNIGPISLSFPTQHPNNLARVTMWVMNGPKTSLRHGRTTSQPIMTRFNWATKTFA</sequence>
<keyword evidence="3" id="KW-1185">Reference proteome</keyword>
<comment type="caution">
    <text evidence="2">The sequence shown here is derived from an EMBL/GenBank/DDBJ whole genome shotgun (WGS) entry which is preliminary data.</text>
</comment>
<evidence type="ECO:0000256" key="1">
    <source>
        <dbReference type="SAM" id="MobiDB-lite"/>
    </source>
</evidence>
<accession>A0A8J2NXQ1</accession>
<evidence type="ECO:0000313" key="3">
    <source>
        <dbReference type="Proteomes" id="UP000708208"/>
    </source>
</evidence>
<dbReference type="AlphaFoldDB" id="A0A8J2NXQ1"/>
<reference evidence="2" key="1">
    <citation type="submission" date="2021-06" db="EMBL/GenBank/DDBJ databases">
        <authorList>
            <person name="Hodson N. C."/>
            <person name="Mongue J. A."/>
            <person name="Jaron S. K."/>
        </authorList>
    </citation>
    <scope>NUCLEOTIDE SEQUENCE</scope>
</reference>
<gene>
    <name evidence="2" type="ORF">AFUS01_LOCUS19046</name>
</gene>
<organism evidence="2 3">
    <name type="scientific">Allacma fusca</name>
    <dbReference type="NCBI Taxonomy" id="39272"/>
    <lineage>
        <taxon>Eukaryota</taxon>
        <taxon>Metazoa</taxon>
        <taxon>Ecdysozoa</taxon>
        <taxon>Arthropoda</taxon>
        <taxon>Hexapoda</taxon>
        <taxon>Collembola</taxon>
        <taxon>Symphypleona</taxon>
        <taxon>Sminthuridae</taxon>
        <taxon>Allacma</taxon>
    </lineage>
</organism>
<evidence type="ECO:0000313" key="2">
    <source>
        <dbReference type="EMBL" id="CAG7730398.1"/>
    </source>
</evidence>
<proteinExistence type="predicted"/>
<name>A0A8J2NXQ1_9HEXA</name>
<dbReference type="EMBL" id="CAJVCH010193595">
    <property type="protein sequence ID" value="CAG7730398.1"/>
    <property type="molecule type" value="Genomic_DNA"/>
</dbReference>
<dbReference type="Proteomes" id="UP000708208">
    <property type="component" value="Unassembled WGS sequence"/>
</dbReference>
<feature type="compositionally biased region" description="Basic and acidic residues" evidence="1">
    <location>
        <begin position="11"/>
        <end position="21"/>
    </location>
</feature>